<feature type="compositionally biased region" description="Basic and acidic residues" evidence="1">
    <location>
        <begin position="231"/>
        <end position="251"/>
    </location>
</feature>
<accession>A0ABR3JWD6</accession>
<sequence length="365" mass="42013">MSLATPQSAAAEPDNPPSLDIDAFAQRAAHLCTEISLMVKGYLLHAIWHDIENLEMLDQFYTIANCHSSFRRAISQGVMSRVAARAYSFGRVEDLRLFFRQADNFHAAFNGRPWTPRFAFSYLLEIEATHLDELVDCLTLNETLRIFSLLWLQELNIRCHEGDPDPLEKVRQLAVGLPTITHIRVKSYQNPSITPTLAFWQLQEWYDSICVLPGLEVVTIISPHRVIAEPGSKESDSKESDGEESDSKESRRALTGYELSAMMGDCHPGLQRIYIRCSWDEDYDIVDDIGFLGLKEGYARTFDSWTRMIGGRMEDEDPIESNGFRRQKETFSQCRPVSLLHEEEEELRRVYERLFPRNWALMAWP</sequence>
<organism evidence="2 3">
    <name type="scientific">Hohenbuehelia grisea</name>
    <dbReference type="NCBI Taxonomy" id="104357"/>
    <lineage>
        <taxon>Eukaryota</taxon>
        <taxon>Fungi</taxon>
        <taxon>Dikarya</taxon>
        <taxon>Basidiomycota</taxon>
        <taxon>Agaricomycotina</taxon>
        <taxon>Agaricomycetes</taxon>
        <taxon>Agaricomycetidae</taxon>
        <taxon>Agaricales</taxon>
        <taxon>Pleurotineae</taxon>
        <taxon>Pleurotaceae</taxon>
        <taxon>Hohenbuehelia</taxon>
    </lineage>
</organism>
<evidence type="ECO:0000313" key="2">
    <source>
        <dbReference type="EMBL" id="KAL0959428.1"/>
    </source>
</evidence>
<evidence type="ECO:0000313" key="3">
    <source>
        <dbReference type="Proteomes" id="UP001556367"/>
    </source>
</evidence>
<proteinExistence type="predicted"/>
<keyword evidence="3" id="KW-1185">Reference proteome</keyword>
<feature type="region of interest" description="Disordered" evidence="1">
    <location>
        <begin position="229"/>
        <end position="251"/>
    </location>
</feature>
<dbReference type="EMBL" id="JASNQZ010000003">
    <property type="protein sequence ID" value="KAL0959428.1"/>
    <property type="molecule type" value="Genomic_DNA"/>
</dbReference>
<dbReference type="Proteomes" id="UP001556367">
    <property type="component" value="Unassembled WGS sequence"/>
</dbReference>
<evidence type="ECO:0000256" key="1">
    <source>
        <dbReference type="SAM" id="MobiDB-lite"/>
    </source>
</evidence>
<gene>
    <name evidence="2" type="ORF">HGRIS_014672</name>
</gene>
<name>A0ABR3JWD6_9AGAR</name>
<protein>
    <submittedName>
        <fullName evidence="2">Uncharacterized protein</fullName>
    </submittedName>
</protein>
<comment type="caution">
    <text evidence="2">The sequence shown here is derived from an EMBL/GenBank/DDBJ whole genome shotgun (WGS) entry which is preliminary data.</text>
</comment>
<reference evidence="3" key="1">
    <citation type="submission" date="2024-06" db="EMBL/GenBank/DDBJ databases">
        <title>Multi-omics analyses provide insights into the biosynthesis of the anticancer antibiotic pleurotin in Hohenbuehelia grisea.</title>
        <authorList>
            <person name="Weaver J.A."/>
            <person name="Alberti F."/>
        </authorList>
    </citation>
    <scope>NUCLEOTIDE SEQUENCE [LARGE SCALE GENOMIC DNA]</scope>
    <source>
        <strain evidence="3">T-177</strain>
    </source>
</reference>